<reference evidence="3 4" key="1">
    <citation type="submission" date="2018-12" db="EMBL/GenBank/DDBJ databases">
        <title>Glycomyces sp. YIM 121974 draft genome.</title>
        <authorList>
            <person name="Li Q."/>
        </authorList>
    </citation>
    <scope>NUCLEOTIDE SEQUENCE [LARGE SCALE GENOMIC DNA]</scope>
    <source>
        <strain evidence="3 4">YIM 121974</strain>
    </source>
</reference>
<gene>
    <name evidence="3" type="ORF">EIW28_15205</name>
</gene>
<evidence type="ECO:0000313" key="3">
    <source>
        <dbReference type="EMBL" id="RRR98259.1"/>
    </source>
</evidence>
<evidence type="ECO:0000256" key="1">
    <source>
        <dbReference type="SAM" id="MobiDB-lite"/>
    </source>
</evidence>
<keyword evidence="2" id="KW-1133">Transmembrane helix</keyword>
<keyword evidence="2" id="KW-0472">Membrane</keyword>
<keyword evidence="4" id="KW-1185">Reference proteome</keyword>
<evidence type="ECO:0000313" key="4">
    <source>
        <dbReference type="Proteomes" id="UP000277256"/>
    </source>
</evidence>
<accession>A0A426UVN9</accession>
<dbReference type="RefSeq" id="WP_125248568.1">
    <property type="nucleotide sequence ID" value="NZ_RSEB01000004.1"/>
</dbReference>
<organism evidence="3 4">
    <name type="scientific">Glycomyces terrestris</name>
    <dbReference type="NCBI Taxonomy" id="2493553"/>
    <lineage>
        <taxon>Bacteria</taxon>
        <taxon>Bacillati</taxon>
        <taxon>Actinomycetota</taxon>
        <taxon>Actinomycetes</taxon>
        <taxon>Glycomycetales</taxon>
        <taxon>Glycomycetaceae</taxon>
        <taxon>Glycomyces</taxon>
    </lineage>
</organism>
<name>A0A426UVN9_9ACTN</name>
<dbReference type="EMBL" id="RSEB01000004">
    <property type="protein sequence ID" value="RRR98259.1"/>
    <property type="molecule type" value="Genomic_DNA"/>
</dbReference>
<dbReference type="OrthoDB" id="3455251at2"/>
<comment type="caution">
    <text evidence="3">The sequence shown here is derived from an EMBL/GenBank/DDBJ whole genome shotgun (WGS) entry which is preliminary data.</text>
</comment>
<protein>
    <submittedName>
        <fullName evidence="3">Uncharacterized protein</fullName>
    </submittedName>
</protein>
<keyword evidence="2" id="KW-0812">Transmembrane</keyword>
<dbReference type="Proteomes" id="UP000277256">
    <property type="component" value="Unassembled WGS sequence"/>
</dbReference>
<sequence length="341" mass="35522">MAYQAPDPEQFSGMEEAYGYMAPLSAVNITLPSFTFGGPCVKLSRIIYLNQCNPGEILKGAATWLVLAQKFDEAREAMQSRIDGLPAEVWRGEDRDAYDKRARQIVNQLENMHAFAMHLGISLFSIGLILAVMVPIMLAISTALMAMAVFVLAVQFVPISGQALATAWRATAMSFATQALVVLKAMDSAAGAAGKALAAFIAANMTVSWANMAANGNIISPAATIGSTGFSLLQGLAQLAVVRIMAPGKTPGKGGPLGGLTDAFAKAGPGLLGGVGAQGVYTIGNNAAGEDAENKMKDAGVDVGTYDFIPDSFEDQARAGDEIGSWRPDGSKPEPEAEAAA</sequence>
<feature type="transmembrane region" description="Helical" evidence="2">
    <location>
        <begin position="144"/>
        <end position="165"/>
    </location>
</feature>
<feature type="region of interest" description="Disordered" evidence="1">
    <location>
        <begin position="317"/>
        <end position="341"/>
    </location>
</feature>
<evidence type="ECO:0000256" key="2">
    <source>
        <dbReference type="SAM" id="Phobius"/>
    </source>
</evidence>
<dbReference type="AlphaFoldDB" id="A0A426UVN9"/>
<proteinExistence type="predicted"/>
<feature type="transmembrane region" description="Helical" evidence="2">
    <location>
        <begin position="115"/>
        <end position="138"/>
    </location>
</feature>